<dbReference type="AlphaFoldDB" id="A0A3P7M1F8"/>
<sequence length="89" mass="10010">MPYGAEGRMMELLQQRESKDIGSGISEKTNEESEHEAFLRQLHNQSGISGLLLEHEPGSILDDNWDPAMVEEVLLSGDIFSNQFKFVDS</sequence>
<proteinExistence type="predicted"/>
<dbReference type="EMBL" id="UYRU01053179">
    <property type="protein sequence ID" value="VDN12151.1"/>
    <property type="molecule type" value="Genomic_DNA"/>
</dbReference>
<reference evidence="2 3" key="1">
    <citation type="submission" date="2018-11" db="EMBL/GenBank/DDBJ databases">
        <authorList>
            <consortium name="Pathogen Informatics"/>
        </authorList>
    </citation>
    <scope>NUCLEOTIDE SEQUENCE [LARGE SCALE GENOMIC DNA]</scope>
</reference>
<name>A0A3P7M1F8_DIBLA</name>
<keyword evidence="3" id="KW-1185">Reference proteome</keyword>
<organism evidence="2 3">
    <name type="scientific">Dibothriocephalus latus</name>
    <name type="common">Fish tapeworm</name>
    <name type="synonym">Diphyllobothrium latum</name>
    <dbReference type="NCBI Taxonomy" id="60516"/>
    <lineage>
        <taxon>Eukaryota</taxon>
        <taxon>Metazoa</taxon>
        <taxon>Spiralia</taxon>
        <taxon>Lophotrochozoa</taxon>
        <taxon>Platyhelminthes</taxon>
        <taxon>Cestoda</taxon>
        <taxon>Eucestoda</taxon>
        <taxon>Diphyllobothriidea</taxon>
        <taxon>Diphyllobothriidae</taxon>
        <taxon>Dibothriocephalus</taxon>
    </lineage>
</organism>
<dbReference type="OrthoDB" id="10365917at2759"/>
<protein>
    <submittedName>
        <fullName evidence="2">Uncharacterized protein</fullName>
    </submittedName>
</protein>
<evidence type="ECO:0000313" key="3">
    <source>
        <dbReference type="Proteomes" id="UP000281553"/>
    </source>
</evidence>
<dbReference type="Proteomes" id="UP000281553">
    <property type="component" value="Unassembled WGS sequence"/>
</dbReference>
<accession>A0A3P7M1F8</accession>
<gene>
    <name evidence="2" type="ORF">DILT_LOCUS7982</name>
</gene>
<evidence type="ECO:0000313" key="2">
    <source>
        <dbReference type="EMBL" id="VDN12151.1"/>
    </source>
</evidence>
<feature type="region of interest" description="Disordered" evidence="1">
    <location>
        <begin position="15"/>
        <end position="35"/>
    </location>
</feature>
<evidence type="ECO:0000256" key="1">
    <source>
        <dbReference type="SAM" id="MobiDB-lite"/>
    </source>
</evidence>